<dbReference type="GO" id="GO:0006351">
    <property type="term" value="P:DNA-templated transcription"/>
    <property type="evidence" value="ECO:0007669"/>
    <property type="project" value="TreeGrafter"/>
</dbReference>
<evidence type="ECO:0000256" key="2">
    <source>
        <dbReference type="ARBA" id="ARBA00023015"/>
    </source>
</evidence>
<evidence type="ECO:0000256" key="4">
    <source>
        <dbReference type="ARBA" id="ARBA00023163"/>
    </source>
</evidence>
<reference evidence="6 7" key="1">
    <citation type="submission" date="2017-04" db="EMBL/GenBank/DDBJ databases">
        <authorList>
            <person name="Afonso C.L."/>
            <person name="Miller P.J."/>
            <person name="Scott M.A."/>
            <person name="Spackman E."/>
            <person name="Goraichik I."/>
            <person name="Dimitrov K.M."/>
            <person name="Suarez D.L."/>
            <person name="Swayne D.E."/>
        </authorList>
    </citation>
    <scope>NUCLEOTIDE SEQUENCE [LARGE SCALE GENOMIC DNA]</scope>
    <source>
        <strain evidence="6 7">DSM 23236</strain>
    </source>
</reference>
<evidence type="ECO:0000256" key="1">
    <source>
        <dbReference type="ARBA" id="ARBA00009437"/>
    </source>
</evidence>
<dbReference type="Proteomes" id="UP000192761">
    <property type="component" value="Unassembled WGS sequence"/>
</dbReference>
<dbReference type="CDD" id="cd08475">
    <property type="entry name" value="PBP2_CrgA_like_6"/>
    <property type="match status" value="1"/>
</dbReference>
<evidence type="ECO:0000313" key="6">
    <source>
        <dbReference type="EMBL" id="SMC24323.1"/>
    </source>
</evidence>
<dbReference type="GO" id="GO:0043565">
    <property type="term" value="F:sequence-specific DNA binding"/>
    <property type="evidence" value="ECO:0007669"/>
    <property type="project" value="TreeGrafter"/>
</dbReference>
<accession>A0A1W1XK16</accession>
<dbReference type="Pfam" id="PF03466">
    <property type="entry name" value="LysR_substrate"/>
    <property type="match status" value="1"/>
</dbReference>
<evidence type="ECO:0000256" key="3">
    <source>
        <dbReference type="ARBA" id="ARBA00023125"/>
    </source>
</evidence>
<protein>
    <submittedName>
        <fullName evidence="6">DNA-binding transcriptional regulator, LysR family</fullName>
    </submittedName>
</protein>
<dbReference type="PRINTS" id="PR00039">
    <property type="entry name" value="HTHLYSR"/>
</dbReference>
<dbReference type="SUPFAM" id="SSF46785">
    <property type="entry name" value="Winged helix' DNA-binding domain"/>
    <property type="match status" value="1"/>
</dbReference>
<name>A0A1W1XK16_9NEIS</name>
<evidence type="ECO:0000313" key="7">
    <source>
        <dbReference type="Proteomes" id="UP000192761"/>
    </source>
</evidence>
<evidence type="ECO:0000259" key="5">
    <source>
        <dbReference type="PROSITE" id="PS50931"/>
    </source>
</evidence>
<sequence>MVDRMNGVSTFVEVVEAGSFALAAQRLNLTRSAVGKSIARLEERLGARLFHRTTRSQRLTDDGQAYYDACLRALAELEGGEAALDDGRRAPAGRLRIGTPVLFGRRCATPILLALAQRYPELSMEVLYSDQVTNLIEAGIDLAIRGGPLGDSPGLQARGLGMQYMVLCASLAYLAQHPAPQTLADLAAHEGIAYTRSGQKVAWRFYREDGELEEIRMRGRCTLNDLEAIRDAGLAGMGLIWMPRWLIRDELRSGALIPLLDHLPDYGIPMHLVWPHNRHLPSRMRVLIDALAAELPGLLARRPGQ</sequence>
<dbReference type="InterPro" id="IPR058163">
    <property type="entry name" value="LysR-type_TF_proteobact-type"/>
</dbReference>
<dbReference type="InterPro" id="IPR036390">
    <property type="entry name" value="WH_DNA-bd_sf"/>
</dbReference>
<dbReference type="PANTHER" id="PTHR30537">
    <property type="entry name" value="HTH-TYPE TRANSCRIPTIONAL REGULATOR"/>
    <property type="match status" value="1"/>
</dbReference>
<dbReference type="GO" id="GO:0003700">
    <property type="term" value="F:DNA-binding transcription factor activity"/>
    <property type="evidence" value="ECO:0007669"/>
    <property type="project" value="InterPro"/>
</dbReference>
<dbReference type="STRING" id="1121001.SAMN02745857_01840"/>
<keyword evidence="4" id="KW-0804">Transcription</keyword>
<dbReference type="Pfam" id="PF00126">
    <property type="entry name" value="HTH_1"/>
    <property type="match status" value="1"/>
</dbReference>
<dbReference type="InterPro" id="IPR036388">
    <property type="entry name" value="WH-like_DNA-bd_sf"/>
</dbReference>
<keyword evidence="2" id="KW-0805">Transcription regulation</keyword>
<dbReference type="OrthoDB" id="9178040at2"/>
<dbReference type="SUPFAM" id="SSF53850">
    <property type="entry name" value="Periplasmic binding protein-like II"/>
    <property type="match status" value="1"/>
</dbReference>
<dbReference type="Gene3D" id="1.10.10.10">
    <property type="entry name" value="Winged helix-like DNA-binding domain superfamily/Winged helix DNA-binding domain"/>
    <property type="match status" value="1"/>
</dbReference>
<dbReference type="FunFam" id="1.10.10.10:FF:000001">
    <property type="entry name" value="LysR family transcriptional regulator"/>
    <property type="match status" value="1"/>
</dbReference>
<dbReference type="PANTHER" id="PTHR30537:SF5">
    <property type="entry name" value="HTH-TYPE TRANSCRIPTIONAL ACTIVATOR TTDR-RELATED"/>
    <property type="match status" value="1"/>
</dbReference>
<dbReference type="InterPro" id="IPR000847">
    <property type="entry name" value="LysR_HTH_N"/>
</dbReference>
<proteinExistence type="inferred from homology"/>
<comment type="similarity">
    <text evidence="1">Belongs to the LysR transcriptional regulatory family.</text>
</comment>
<dbReference type="Gene3D" id="3.40.190.290">
    <property type="match status" value="1"/>
</dbReference>
<feature type="domain" description="HTH lysR-type" evidence="5">
    <location>
        <begin position="3"/>
        <end position="60"/>
    </location>
</feature>
<dbReference type="PROSITE" id="PS50931">
    <property type="entry name" value="HTH_LYSR"/>
    <property type="match status" value="1"/>
</dbReference>
<dbReference type="AlphaFoldDB" id="A0A1W1XK16"/>
<organism evidence="6 7">
    <name type="scientific">Andreprevotia lacus DSM 23236</name>
    <dbReference type="NCBI Taxonomy" id="1121001"/>
    <lineage>
        <taxon>Bacteria</taxon>
        <taxon>Pseudomonadati</taxon>
        <taxon>Pseudomonadota</taxon>
        <taxon>Betaproteobacteria</taxon>
        <taxon>Neisseriales</taxon>
        <taxon>Chitinibacteraceae</taxon>
        <taxon>Andreprevotia</taxon>
    </lineage>
</organism>
<gene>
    <name evidence="6" type="ORF">SAMN02745857_01840</name>
</gene>
<dbReference type="InterPro" id="IPR005119">
    <property type="entry name" value="LysR_subst-bd"/>
</dbReference>
<dbReference type="EMBL" id="FWXD01000009">
    <property type="protein sequence ID" value="SMC24323.1"/>
    <property type="molecule type" value="Genomic_DNA"/>
</dbReference>
<keyword evidence="3 6" id="KW-0238">DNA-binding</keyword>
<keyword evidence="7" id="KW-1185">Reference proteome</keyword>